<feature type="transmembrane region" description="Helical" evidence="1">
    <location>
        <begin position="47"/>
        <end position="66"/>
    </location>
</feature>
<dbReference type="OrthoDB" id="43696at2157"/>
<dbReference type="KEGG" id="asul:DFR86_04745"/>
<keyword evidence="1" id="KW-0812">Transmembrane</keyword>
<keyword evidence="3" id="KW-1185">Reference proteome</keyword>
<keyword evidence="1" id="KW-1133">Transmembrane helix</keyword>
<dbReference type="GeneID" id="36837252"/>
<evidence type="ECO:0000313" key="2">
    <source>
        <dbReference type="EMBL" id="AWR96934.1"/>
    </source>
</evidence>
<dbReference type="Proteomes" id="UP000248410">
    <property type="component" value="Chromosome"/>
</dbReference>
<organism evidence="2 3">
    <name type="scientific">Acidianus sulfidivorans JP7</name>
    <dbReference type="NCBI Taxonomy" id="619593"/>
    <lineage>
        <taxon>Archaea</taxon>
        <taxon>Thermoproteota</taxon>
        <taxon>Thermoprotei</taxon>
        <taxon>Sulfolobales</taxon>
        <taxon>Sulfolobaceae</taxon>
        <taxon>Acidianus</taxon>
    </lineage>
</organism>
<evidence type="ECO:0000313" key="3">
    <source>
        <dbReference type="Proteomes" id="UP000248410"/>
    </source>
</evidence>
<protein>
    <submittedName>
        <fullName evidence="2">Uncharacterized protein</fullName>
    </submittedName>
</protein>
<name>A0A2U9ILZ6_9CREN</name>
<evidence type="ECO:0000256" key="1">
    <source>
        <dbReference type="SAM" id="Phobius"/>
    </source>
</evidence>
<keyword evidence="1" id="KW-0472">Membrane</keyword>
<gene>
    <name evidence="2" type="ORF">DFR86_04745</name>
</gene>
<dbReference type="EMBL" id="CP029288">
    <property type="protein sequence ID" value="AWR96934.1"/>
    <property type="molecule type" value="Genomic_DNA"/>
</dbReference>
<sequence>MNLRMWGPILAGGIIEAIAVLVMVGYGFSFMHPDPAAFAFSYGTMDYLGIILALIGLALIMVGGSLKK</sequence>
<reference evidence="2 3" key="1">
    <citation type="submission" date="2018-05" db="EMBL/GenBank/DDBJ databases">
        <title>Complete Genome Sequences of Extremely Thermoacidophilic, Metal-Mobilizing Type-Strain Members of the Archaeal Family Sulfolobaceae: Acidianus brierleyi DSM-1651T, Acidianus sulfidivorans DSM-18786T, Metallosphaera hakonensis DSM-7519T, and Metallosphaera prunae DSM-10039T.</title>
        <authorList>
            <person name="Counts J.A."/>
            <person name="Kelly R.M."/>
        </authorList>
    </citation>
    <scope>NUCLEOTIDE SEQUENCE [LARGE SCALE GENOMIC DNA]</scope>
    <source>
        <strain evidence="2 3">JP7</strain>
    </source>
</reference>
<dbReference type="RefSeq" id="WP_110379824.1">
    <property type="nucleotide sequence ID" value="NZ_CP029288.2"/>
</dbReference>
<proteinExistence type="predicted"/>
<accession>A0A2U9ILZ6</accession>
<dbReference type="AlphaFoldDB" id="A0A2U9ILZ6"/>
<feature type="transmembrane region" description="Helical" evidence="1">
    <location>
        <begin position="7"/>
        <end position="27"/>
    </location>
</feature>